<evidence type="ECO:0000256" key="1">
    <source>
        <dbReference type="SAM" id="MobiDB-lite"/>
    </source>
</evidence>
<gene>
    <name evidence="2" type="ORF">RFI_39661</name>
</gene>
<proteinExistence type="predicted"/>
<feature type="compositionally biased region" description="Gly residues" evidence="1">
    <location>
        <begin position="76"/>
        <end position="87"/>
    </location>
</feature>
<dbReference type="AlphaFoldDB" id="X6L976"/>
<comment type="caution">
    <text evidence="2">The sequence shown here is derived from an EMBL/GenBank/DDBJ whole genome shotgun (WGS) entry which is preliminary data.</text>
</comment>
<feature type="region of interest" description="Disordered" evidence="1">
    <location>
        <begin position="1"/>
        <end position="105"/>
    </location>
</feature>
<dbReference type="Proteomes" id="UP000023152">
    <property type="component" value="Unassembled WGS sequence"/>
</dbReference>
<protein>
    <submittedName>
        <fullName evidence="2">Uncharacterized protein</fullName>
    </submittedName>
</protein>
<feature type="compositionally biased region" description="Polar residues" evidence="1">
    <location>
        <begin position="164"/>
        <end position="181"/>
    </location>
</feature>
<feature type="region of interest" description="Disordered" evidence="1">
    <location>
        <begin position="162"/>
        <end position="181"/>
    </location>
</feature>
<reference evidence="2 3" key="1">
    <citation type="journal article" date="2013" name="Curr. Biol.">
        <title>The Genome of the Foraminiferan Reticulomyxa filosa.</title>
        <authorList>
            <person name="Glockner G."/>
            <person name="Hulsmann N."/>
            <person name="Schleicher M."/>
            <person name="Noegel A.A."/>
            <person name="Eichinger L."/>
            <person name="Gallinger C."/>
            <person name="Pawlowski J."/>
            <person name="Sierra R."/>
            <person name="Euteneuer U."/>
            <person name="Pillet L."/>
            <person name="Moustafa A."/>
            <person name="Platzer M."/>
            <person name="Groth M."/>
            <person name="Szafranski K."/>
            <person name="Schliwa M."/>
        </authorList>
    </citation>
    <scope>NUCLEOTIDE SEQUENCE [LARGE SCALE GENOMIC DNA]</scope>
</reference>
<organism evidence="2 3">
    <name type="scientific">Reticulomyxa filosa</name>
    <dbReference type="NCBI Taxonomy" id="46433"/>
    <lineage>
        <taxon>Eukaryota</taxon>
        <taxon>Sar</taxon>
        <taxon>Rhizaria</taxon>
        <taxon>Retaria</taxon>
        <taxon>Foraminifera</taxon>
        <taxon>Monothalamids</taxon>
        <taxon>Reticulomyxidae</taxon>
        <taxon>Reticulomyxa</taxon>
    </lineage>
</organism>
<evidence type="ECO:0000313" key="2">
    <source>
        <dbReference type="EMBL" id="ETN97865.1"/>
    </source>
</evidence>
<feature type="non-terminal residue" evidence="2">
    <location>
        <position position="263"/>
    </location>
</feature>
<feature type="compositionally biased region" description="Acidic residues" evidence="1">
    <location>
        <begin position="34"/>
        <end position="43"/>
    </location>
</feature>
<sequence>ELIGSSEIVTSSSVIPPHALKVEPPASAMMMMEEKEEEEEEENDLHRHKIGTERNNKLNISRAEGDKKQYMEVSSSGGGGSGGGGGTHESMSGSPNVLSTKRSSHRITRRTLEKINIGGTNVMPLLEGANINPFDLYATIRICKESSEDNKSQNELELFGASSAPHSSHTGGSQKAMSPELETSYSYSKDPLDAAPWQCKTHGAQVGGAPSVFTISDTASDKDEPISIYSQQSLKSRRPTIVKRTINHNSHHTTNDISLLKTK</sequence>
<keyword evidence="3" id="KW-1185">Reference proteome</keyword>
<feature type="non-terminal residue" evidence="2">
    <location>
        <position position="1"/>
    </location>
</feature>
<name>X6L976_RETFI</name>
<evidence type="ECO:0000313" key="3">
    <source>
        <dbReference type="Proteomes" id="UP000023152"/>
    </source>
</evidence>
<accession>X6L976</accession>
<dbReference type="EMBL" id="ASPP01048395">
    <property type="protein sequence ID" value="ETN97865.1"/>
    <property type="molecule type" value="Genomic_DNA"/>
</dbReference>